<feature type="transmembrane region" description="Helical" evidence="5">
    <location>
        <begin position="60"/>
        <end position="79"/>
    </location>
</feature>
<keyword evidence="8" id="KW-1185">Reference proteome</keyword>
<proteinExistence type="predicted"/>
<evidence type="ECO:0000256" key="3">
    <source>
        <dbReference type="ARBA" id="ARBA00022989"/>
    </source>
</evidence>
<reference evidence="7 8" key="1">
    <citation type="submission" date="2018-06" db="EMBL/GenBank/DDBJ databases">
        <title>Sphaerisporangium craniellae sp. nov., isolated from a marine sponge in the South China Sea.</title>
        <authorList>
            <person name="Li L."/>
        </authorList>
    </citation>
    <scope>NUCLEOTIDE SEQUENCE [LARGE SCALE GENOMIC DNA]</scope>
    <source>
        <strain evidence="7 8">CCTCC AA 208026</strain>
    </source>
</reference>
<feature type="transmembrane region" description="Helical" evidence="5">
    <location>
        <begin position="91"/>
        <end position="113"/>
    </location>
</feature>
<evidence type="ECO:0000256" key="5">
    <source>
        <dbReference type="SAM" id="Phobius"/>
    </source>
</evidence>
<dbReference type="OrthoDB" id="3826035at2"/>
<dbReference type="Proteomes" id="UP000253094">
    <property type="component" value="Unassembled WGS sequence"/>
</dbReference>
<evidence type="ECO:0000256" key="2">
    <source>
        <dbReference type="ARBA" id="ARBA00022692"/>
    </source>
</evidence>
<gene>
    <name evidence="7" type="ORF">DQ384_20245</name>
</gene>
<feature type="domain" description="GtrA/DPMS transmembrane" evidence="6">
    <location>
        <begin position="32"/>
        <end position="148"/>
    </location>
</feature>
<evidence type="ECO:0000313" key="8">
    <source>
        <dbReference type="Proteomes" id="UP000253094"/>
    </source>
</evidence>
<evidence type="ECO:0000256" key="4">
    <source>
        <dbReference type="ARBA" id="ARBA00023136"/>
    </source>
</evidence>
<dbReference type="RefSeq" id="WP_114030427.1">
    <property type="nucleotide sequence ID" value="NZ_QOIL01000011.1"/>
</dbReference>
<keyword evidence="2 5" id="KW-0812">Transmembrane</keyword>
<feature type="transmembrane region" description="Helical" evidence="5">
    <location>
        <begin position="29"/>
        <end position="54"/>
    </location>
</feature>
<keyword evidence="3 5" id="KW-1133">Transmembrane helix</keyword>
<keyword evidence="4 5" id="KW-0472">Membrane</keyword>
<dbReference type="GO" id="GO:0016020">
    <property type="term" value="C:membrane"/>
    <property type="evidence" value="ECO:0007669"/>
    <property type="project" value="UniProtKB-SubCell"/>
</dbReference>
<evidence type="ECO:0000313" key="7">
    <source>
        <dbReference type="EMBL" id="RCG29391.1"/>
    </source>
</evidence>
<name>A0A367FGE0_9ACTN</name>
<evidence type="ECO:0000259" key="6">
    <source>
        <dbReference type="Pfam" id="PF04138"/>
    </source>
</evidence>
<dbReference type="InterPro" id="IPR007267">
    <property type="entry name" value="GtrA_DPMS_TM"/>
</dbReference>
<dbReference type="EMBL" id="QOIL01000011">
    <property type="protein sequence ID" value="RCG29391.1"/>
    <property type="molecule type" value="Genomic_DNA"/>
</dbReference>
<comment type="caution">
    <text evidence="7">The sequence shown here is derived from an EMBL/GenBank/DDBJ whole genome shotgun (WGS) entry which is preliminary data.</text>
</comment>
<protein>
    <submittedName>
        <fullName evidence="7">GtrA family protein</fullName>
    </submittedName>
</protein>
<sequence>MVETRQRVGLDRGAGPKIAELVRMPGGHLITYLTGGAVTALLYYVILVAGLRVLGRGVPYLYVVVASHFLTVVMVYPWYRLVVFPGGGESWIAGYLRFYAVGIGFLAWSLAGLPVLVEWAGLPILTAQFILIVTSLPLNYAMNRLWAFRDRGRS</sequence>
<dbReference type="Pfam" id="PF04138">
    <property type="entry name" value="GtrA_DPMS_TM"/>
    <property type="match status" value="1"/>
</dbReference>
<dbReference type="GO" id="GO:0000271">
    <property type="term" value="P:polysaccharide biosynthetic process"/>
    <property type="evidence" value="ECO:0007669"/>
    <property type="project" value="InterPro"/>
</dbReference>
<accession>A0A367FGE0</accession>
<dbReference type="AlphaFoldDB" id="A0A367FGE0"/>
<feature type="transmembrane region" description="Helical" evidence="5">
    <location>
        <begin position="119"/>
        <end position="141"/>
    </location>
</feature>
<comment type="subcellular location">
    <subcellularLocation>
        <location evidence="1">Membrane</location>
        <topology evidence="1">Multi-pass membrane protein</topology>
    </subcellularLocation>
</comment>
<organism evidence="7 8">
    <name type="scientific">Sphaerisporangium album</name>
    <dbReference type="NCBI Taxonomy" id="509200"/>
    <lineage>
        <taxon>Bacteria</taxon>
        <taxon>Bacillati</taxon>
        <taxon>Actinomycetota</taxon>
        <taxon>Actinomycetes</taxon>
        <taxon>Streptosporangiales</taxon>
        <taxon>Streptosporangiaceae</taxon>
        <taxon>Sphaerisporangium</taxon>
    </lineage>
</organism>
<evidence type="ECO:0000256" key="1">
    <source>
        <dbReference type="ARBA" id="ARBA00004141"/>
    </source>
</evidence>